<dbReference type="InterPro" id="IPR007421">
    <property type="entry name" value="Schlafen_AlbA_2_dom"/>
</dbReference>
<evidence type="ECO:0000259" key="4">
    <source>
        <dbReference type="PROSITE" id="PS51000"/>
    </source>
</evidence>
<dbReference type="CDD" id="cd00090">
    <property type="entry name" value="HTH_ARSR"/>
    <property type="match status" value="1"/>
</dbReference>
<feature type="domain" description="HTH deoR-type" evidence="4">
    <location>
        <begin position="576"/>
        <end position="631"/>
    </location>
</feature>
<dbReference type="InterPro" id="IPR038475">
    <property type="entry name" value="RecG_C_sf"/>
</dbReference>
<organism evidence="5 6">
    <name type="scientific">Algoriphagus aquaeductus</name>
    <dbReference type="NCBI Taxonomy" id="475299"/>
    <lineage>
        <taxon>Bacteria</taxon>
        <taxon>Pseudomonadati</taxon>
        <taxon>Bacteroidota</taxon>
        <taxon>Cytophagia</taxon>
        <taxon>Cytophagales</taxon>
        <taxon>Cyclobacteriaceae</taxon>
        <taxon>Algoriphagus</taxon>
    </lineage>
</organism>
<evidence type="ECO:0000256" key="2">
    <source>
        <dbReference type="ARBA" id="ARBA00023163"/>
    </source>
</evidence>
<keyword evidence="5" id="KW-0378">Hydrolase</keyword>
<dbReference type="Proteomes" id="UP000248917">
    <property type="component" value="Unassembled WGS sequence"/>
</dbReference>
<dbReference type="AlphaFoldDB" id="A0A326RUS6"/>
<dbReference type="InterPro" id="IPR001034">
    <property type="entry name" value="DeoR_HTH"/>
</dbReference>
<dbReference type="PANTHER" id="PTHR30595">
    <property type="entry name" value="GLPR-RELATED TRANSCRIPTIONAL REPRESSOR"/>
    <property type="match status" value="1"/>
</dbReference>
<evidence type="ECO:0000256" key="3">
    <source>
        <dbReference type="SAM" id="MobiDB-lite"/>
    </source>
</evidence>
<name>A0A326RUS6_9BACT</name>
<reference evidence="5 6" key="1">
    <citation type="submission" date="2018-06" db="EMBL/GenBank/DDBJ databases">
        <title>Genomic Encyclopedia of Archaeal and Bacterial Type Strains, Phase II (KMG-II): from individual species to whole genera.</title>
        <authorList>
            <person name="Goeker M."/>
        </authorList>
    </citation>
    <scope>NUCLEOTIDE SEQUENCE [LARGE SCALE GENOMIC DNA]</scope>
    <source>
        <strain evidence="5 6">T4</strain>
    </source>
</reference>
<dbReference type="Pfam" id="PF13749">
    <property type="entry name" value="HATPase_c_4"/>
    <property type="match status" value="1"/>
</dbReference>
<keyword evidence="6" id="KW-1185">Reference proteome</keyword>
<gene>
    <name evidence="5" type="ORF">CLV31_12615</name>
</gene>
<dbReference type="Pfam" id="PF04326">
    <property type="entry name" value="SLFN_AlbA_2"/>
    <property type="match status" value="1"/>
</dbReference>
<dbReference type="InterPro" id="IPR011991">
    <property type="entry name" value="ArsR-like_HTH"/>
</dbReference>
<sequence>MALPINIADLIQGRAVESDRIEYKQGWNPGPIYRSICAFANDFDDIGGGYILVGIAEENGRPVLPPVGLNDDEIDGILKEMVSFNNLINPAHHPKISVEEVQSKKILVIWAFAGDNRPYEVPDEIKAKEKKYNYYIRYGSSSVKPSKSQREELIALSGKTPFDDRPNTQVSFDEISLTLLRDYLRKVESKLLDSMDSLTKEQLLSQMQLLYGPPKRRHPRNVALMMFTDNPEKYFPYSRVEIVHFPNGEADPEFFEAPNISGTVDYMITRTLDYLRINVLKQMTRKIKGQAESVRVWNYPYEALEEVIANALYHRDYLTREPVEIRVYPDKLIILNYGGPDRSIKLTEFQKGSVFPRRYRNRRLGDFLKELDLTEGKATGIPTIRRVMQTNGSPMPEFLTDEERSFFQANLPVHPWFLEDRLEIKDQIEQQSDHTIGGPIGSPKGGPINSLIHLTERQAQILDLLKNNPDLTKRRIAVLLDINVSTAQEHLNGLKRLGVIVRIGGKRGFWQIMEILGQREDDAKKVEGPHTIPIQNPIQSGDEPGIMPHPKPTQKPTQSGNEPGIIPHTIPGIIDLPEKQKELLEYLLENPKSSIKAISEQLNIHFSTVREHIDKLKEKGVLKREGGTRGYWRVTTNDPE</sequence>
<accession>A0A326RUS6</accession>
<keyword evidence="5" id="KW-0347">Helicase</keyword>
<dbReference type="Gene3D" id="3.30.565.60">
    <property type="match status" value="1"/>
</dbReference>
<feature type="region of interest" description="Disordered" evidence="3">
    <location>
        <begin position="532"/>
        <end position="563"/>
    </location>
</feature>
<keyword evidence="5" id="KW-0067">ATP-binding</keyword>
<dbReference type="GO" id="GO:0004386">
    <property type="term" value="F:helicase activity"/>
    <property type="evidence" value="ECO:0007669"/>
    <property type="project" value="UniProtKB-KW"/>
</dbReference>
<dbReference type="Gene3D" id="1.10.10.10">
    <property type="entry name" value="Winged helix-like DNA-binding domain superfamily/Winged helix DNA-binding domain"/>
    <property type="match status" value="2"/>
</dbReference>
<dbReference type="InterPro" id="IPR036390">
    <property type="entry name" value="WH_DNA-bd_sf"/>
</dbReference>
<dbReference type="InterPro" id="IPR038461">
    <property type="entry name" value="Schlafen_AlbA_2_dom_sf"/>
</dbReference>
<dbReference type="RefSeq" id="WP_111395045.1">
    <property type="nucleotide sequence ID" value="NZ_QKTX01000026.1"/>
</dbReference>
<evidence type="ECO:0000256" key="1">
    <source>
        <dbReference type="ARBA" id="ARBA00023015"/>
    </source>
</evidence>
<dbReference type="GO" id="GO:0003700">
    <property type="term" value="F:DNA-binding transcription factor activity"/>
    <property type="evidence" value="ECO:0007669"/>
    <property type="project" value="InterPro"/>
</dbReference>
<evidence type="ECO:0000313" key="6">
    <source>
        <dbReference type="Proteomes" id="UP000248917"/>
    </source>
</evidence>
<comment type="caution">
    <text evidence="5">The sequence shown here is derived from an EMBL/GenBank/DDBJ whole genome shotgun (WGS) entry which is preliminary data.</text>
</comment>
<dbReference type="PANTHER" id="PTHR30595:SF6">
    <property type="entry name" value="SCHLAFEN ALBA-2 DOMAIN-CONTAINING PROTEIN"/>
    <property type="match status" value="1"/>
</dbReference>
<evidence type="ECO:0000313" key="5">
    <source>
        <dbReference type="EMBL" id="PZV76095.1"/>
    </source>
</evidence>
<dbReference type="PROSITE" id="PS51000">
    <property type="entry name" value="HTH_DEOR_2"/>
    <property type="match status" value="1"/>
</dbReference>
<keyword evidence="5" id="KW-0547">Nucleotide-binding</keyword>
<dbReference type="OrthoDB" id="9807907at2"/>
<protein>
    <submittedName>
        <fullName evidence="5">ATP-dependent DNA helicase RecG</fullName>
    </submittedName>
</protein>
<dbReference type="Pfam" id="PF13412">
    <property type="entry name" value="HTH_24"/>
    <property type="match status" value="2"/>
</dbReference>
<dbReference type="InterPro" id="IPR036388">
    <property type="entry name" value="WH-like_DNA-bd_sf"/>
</dbReference>
<keyword evidence="1" id="KW-0805">Transcription regulation</keyword>
<dbReference type="SUPFAM" id="SSF46785">
    <property type="entry name" value="Winged helix' DNA-binding domain"/>
    <property type="match status" value="2"/>
</dbReference>
<proteinExistence type="predicted"/>
<keyword evidence="2" id="KW-0804">Transcription</keyword>
<dbReference type="EMBL" id="QKTX01000026">
    <property type="protein sequence ID" value="PZV76095.1"/>
    <property type="molecule type" value="Genomic_DNA"/>
</dbReference>
<dbReference type="Gene3D" id="3.30.950.30">
    <property type="entry name" value="Schlafen, AAA domain"/>
    <property type="match status" value="1"/>
</dbReference>